<comment type="caution">
    <text evidence="2">The sequence shown here is derived from an EMBL/GenBank/DDBJ whole genome shotgun (WGS) entry which is preliminary data.</text>
</comment>
<gene>
    <name evidence="2" type="ORF">GCM10007939_16580</name>
</gene>
<dbReference type="RefSeq" id="WP_284377731.1">
    <property type="nucleotide sequence ID" value="NZ_BSNN01000004.1"/>
</dbReference>
<dbReference type="Proteomes" id="UP001156694">
    <property type="component" value="Unassembled WGS sequence"/>
</dbReference>
<dbReference type="EMBL" id="BSNN01000004">
    <property type="protein sequence ID" value="GLQ35375.1"/>
    <property type="molecule type" value="Genomic_DNA"/>
</dbReference>
<organism evidence="2 3">
    <name type="scientific">Amylibacter marinus</name>
    <dbReference type="NCBI Taxonomy" id="1475483"/>
    <lineage>
        <taxon>Bacteria</taxon>
        <taxon>Pseudomonadati</taxon>
        <taxon>Pseudomonadota</taxon>
        <taxon>Alphaproteobacteria</taxon>
        <taxon>Rhodobacterales</taxon>
        <taxon>Paracoccaceae</taxon>
        <taxon>Amylibacter</taxon>
    </lineage>
</organism>
<keyword evidence="3" id="KW-1185">Reference proteome</keyword>
<dbReference type="InterPro" id="IPR021478">
    <property type="entry name" value="DUF3131"/>
</dbReference>
<feature type="domain" description="DUF3131" evidence="1">
    <location>
        <begin position="68"/>
        <end position="434"/>
    </location>
</feature>
<evidence type="ECO:0000313" key="2">
    <source>
        <dbReference type="EMBL" id="GLQ35375.1"/>
    </source>
</evidence>
<dbReference type="Pfam" id="PF11329">
    <property type="entry name" value="DUF3131"/>
    <property type="match status" value="1"/>
</dbReference>
<evidence type="ECO:0000313" key="3">
    <source>
        <dbReference type="Proteomes" id="UP001156694"/>
    </source>
</evidence>
<reference evidence="3" key="1">
    <citation type="journal article" date="2019" name="Int. J. Syst. Evol. Microbiol.">
        <title>The Global Catalogue of Microorganisms (GCM) 10K type strain sequencing project: providing services to taxonomists for standard genome sequencing and annotation.</title>
        <authorList>
            <consortium name="The Broad Institute Genomics Platform"/>
            <consortium name="The Broad Institute Genome Sequencing Center for Infectious Disease"/>
            <person name="Wu L."/>
            <person name="Ma J."/>
        </authorList>
    </citation>
    <scope>NUCLEOTIDE SEQUENCE [LARGE SCALE GENOMIC DNA]</scope>
    <source>
        <strain evidence="3">NBRC 110140</strain>
    </source>
</reference>
<name>A0ABQ5VVC4_9RHOB</name>
<proteinExistence type="predicted"/>
<evidence type="ECO:0000259" key="1">
    <source>
        <dbReference type="Pfam" id="PF11329"/>
    </source>
</evidence>
<dbReference type="Gene3D" id="1.50.10.140">
    <property type="match status" value="1"/>
</dbReference>
<sequence>MTARASILKVRSHIAFSVGLCLAAGIALSMETGVATSLRGPAGALIIPTKDQVELAPIGALSEQDMNAARLAWQYFEKNYQPETGLVNSVNNYPSTTIWDQASYLLGLISAERIGLIDRAKFDHRMGLALRTLGRIELFEGQLPNKVYHTQTLAMTNYANAPVEQGIGWSALDVARMSVPLNILLYDYPDHAGASAQIIQNWDFSSMLKNGEMFGARVNPETNQSETVQEGRLGYEEYAARAIGLLGLDALSAMKYDDYLNFVPVSGQQIAIDSRSFSEFDAHNYVVSEPYILAAIEFGLDTEARELADRIYRAQEGRFKNAGILTAVSEDNLDQEPYFLYNTVYANGVAWNPLAEDGSSHTDKRTVSTKAVFGWDALFQTEYTDRLLEHIDVAKTTDSGWNSGIYESDGRVNAVSTANTNGIILEALQYKLNGPLVTGRFNRKDEQ</sequence>
<protein>
    <recommendedName>
        <fullName evidence="1">DUF3131 domain-containing protein</fullName>
    </recommendedName>
</protein>
<accession>A0ABQ5VVC4</accession>